<protein>
    <submittedName>
        <fullName evidence="1">Uncharacterized protein</fullName>
    </submittedName>
</protein>
<evidence type="ECO:0000313" key="1">
    <source>
        <dbReference type="EMBL" id="TNV76465.1"/>
    </source>
</evidence>
<gene>
    <name evidence="1" type="ORF">FGO68_gene4127</name>
</gene>
<comment type="caution">
    <text evidence="1">The sequence shown here is derived from an EMBL/GenBank/DDBJ whole genome shotgun (WGS) entry which is preliminary data.</text>
</comment>
<sequence>MRREGLFLTRDVSFKDYSDFINQERHSKDILEEQELASGKRLKVDSGVGAVEESKTESETSPDFNKDYIIYDVYDQKQTFNKKEGGSKKIVLWLNQEQIDLNEIKKKLGSRTDKIKVAFIRNAQVSLLQLDFKTQLE</sequence>
<name>A0A8J8NLT9_HALGN</name>
<organism evidence="1 2">
    <name type="scientific">Halteria grandinella</name>
    <dbReference type="NCBI Taxonomy" id="5974"/>
    <lineage>
        <taxon>Eukaryota</taxon>
        <taxon>Sar</taxon>
        <taxon>Alveolata</taxon>
        <taxon>Ciliophora</taxon>
        <taxon>Intramacronucleata</taxon>
        <taxon>Spirotrichea</taxon>
        <taxon>Stichotrichia</taxon>
        <taxon>Sporadotrichida</taxon>
        <taxon>Halteriidae</taxon>
        <taxon>Halteria</taxon>
    </lineage>
</organism>
<keyword evidence="2" id="KW-1185">Reference proteome</keyword>
<accession>A0A8J8NLT9</accession>
<reference evidence="1" key="1">
    <citation type="submission" date="2019-06" db="EMBL/GenBank/DDBJ databases">
        <authorList>
            <person name="Zheng W."/>
        </authorList>
    </citation>
    <scope>NUCLEOTIDE SEQUENCE</scope>
    <source>
        <strain evidence="1">QDHG01</strain>
    </source>
</reference>
<evidence type="ECO:0000313" key="2">
    <source>
        <dbReference type="Proteomes" id="UP000785679"/>
    </source>
</evidence>
<dbReference type="AlphaFoldDB" id="A0A8J8NLT9"/>
<dbReference type="Proteomes" id="UP000785679">
    <property type="component" value="Unassembled WGS sequence"/>
</dbReference>
<dbReference type="EMBL" id="RRYP01013525">
    <property type="protein sequence ID" value="TNV76465.1"/>
    <property type="molecule type" value="Genomic_DNA"/>
</dbReference>
<proteinExistence type="predicted"/>